<dbReference type="Proteomes" id="UP000315783">
    <property type="component" value="Unassembled WGS sequence"/>
</dbReference>
<dbReference type="EMBL" id="SPUK01000011">
    <property type="protein sequence ID" value="TQV93995.1"/>
    <property type="molecule type" value="Genomic_DNA"/>
</dbReference>
<dbReference type="AlphaFoldDB" id="A0A545VJ73"/>
<reference evidence="1 2" key="1">
    <citation type="journal article" date="2019" name="Appl. Microbiol. Biotechnol.">
        <title>Genome sequence of Isaria javanica and comparative genome analysis insights into family S53 peptidase evolution in fungal entomopathogens.</title>
        <authorList>
            <person name="Lin R."/>
            <person name="Zhang X."/>
            <person name="Xin B."/>
            <person name="Zou M."/>
            <person name="Gao Y."/>
            <person name="Qin F."/>
            <person name="Hu Q."/>
            <person name="Xie B."/>
            <person name="Cheng X."/>
        </authorList>
    </citation>
    <scope>NUCLEOTIDE SEQUENCE [LARGE SCALE GENOMIC DNA]</scope>
    <source>
        <strain evidence="1 2">IJ1G</strain>
    </source>
</reference>
<sequence length="49" mass="5517">MTLAGRKNSSLIAHLAACTDIFYPSKRLLNLRTRQPRPSILFPPPPCPR</sequence>
<evidence type="ECO:0000313" key="2">
    <source>
        <dbReference type="Proteomes" id="UP000315783"/>
    </source>
</evidence>
<name>A0A545VJ73_9HYPO</name>
<evidence type="ECO:0000313" key="1">
    <source>
        <dbReference type="EMBL" id="TQV93995.1"/>
    </source>
</evidence>
<comment type="caution">
    <text evidence="1">The sequence shown here is derived from an EMBL/GenBank/DDBJ whole genome shotgun (WGS) entry which is preliminary data.</text>
</comment>
<keyword evidence="2" id="KW-1185">Reference proteome</keyword>
<protein>
    <submittedName>
        <fullName evidence="1">Uncharacterized protein</fullName>
    </submittedName>
</protein>
<proteinExistence type="predicted"/>
<gene>
    <name evidence="1" type="ORF">IF1G_07727</name>
</gene>
<organism evidence="1 2">
    <name type="scientific">Cordyceps javanica</name>
    <dbReference type="NCBI Taxonomy" id="43265"/>
    <lineage>
        <taxon>Eukaryota</taxon>
        <taxon>Fungi</taxon>
        <taxon>Dikarya</taxon>
        <taxon>Ascomycota</taxon>
        <taxon>Pezizomycotina</taxon>
        <taxon>Sordariomycetes</taxon>
        <taxon>Hypocreomycetidae</taxon>
        <taxon>Hypocreales</taxon>
        <taxon>Cordycipitaceae</taxon>
        <taxon>Cordyceps</taxon>
    </lineage>
</organism>
<accession>A0A545VJ73</accession>